<dbReference type="AlphaFoldDB" id="A0A0F9GT99"/>
<accession>A0A0F9GT99</accession>
<evidence type="ECO:0008006" key="2">
    <source>
        <dbReference type="Google" id="ProtNLM"/>
    </source>
</evidence>
<reference evidence="1" key="1">
    <citation type="journal article" date="2015" name="Nature">
        <title>Complex archaea that bridge the gap between prokaryotes and eukaryotes.</title>
        <authorList>
            <person name="Spang A."/>
            <person name="Saw J.H."/>
            <person name="Jorgensen S.L."/>
            <person name="Zaremba-Niedzwiedzka K."/>
            <person name="Martijn J."/>
            <person name="Lind A.E."/>
            <person name="van Eijk R."/>
            <person name="Schleper C."/>
            <person name="Guy L."/>
            <person name="Ettema T.J."/>
        </authorList>
    </citation>
    <scope>NUCLEOTIDE SEQUENCE</scope>
</reference>
<organism evidence="1">
    <name type="scientific">marine sediment metagenome</name>
    <dbReference type="NCBI Taxonomy" id="412755"/>
    <lineage>
        <taxon>unclassified sequences</taxon>
        <taxon>metagenomes</taxon>
        <taxon>ecological metagenomes</taxon>
    </lineage>
</organism>
<gene>
    <name evidence="1" type="ORF">LCGC14_2083130</name>
</gene>
<evidence type="ECO:0000313" key="1">
    <source>
        <dbReference type="EMBL" id="KKL72615.1"/>
    </source>
</evidence>
<comment type="caution">
    <text evidence="1">The sequence shown here is derived from an EMBL/GenBank/DDBJ whole genome shotgun (WGS) entry which is preliminary data.</text>
</comment>
<proteinExistence type="predicted"/>
<protein>
    <recommendedName>
        <fullName evidence="2">Transcriptional coactivator p15 (PC4) C-terminal domain-containing protein</fullName>
    </recommendedName>
</protein>
<dbReference type="EMBL" id="LAZR01025218">
    <property type="protein sequence ID" value="KKL72615.1"/>
    <property type="molecule type" value="Genomic_DNA"/>
</dbReference>
<sequence>MPYDRNLDECLLSKPWENELERLTVSVYSYNKGQKKLQIIRENKDSQGNFKFAKLGRMTKGEIETLLPLIQEAINHMD</sequence>
<name>A0A0F9GT99_9ZZZZ</name>